<dbReference type="OrthoDB" id="9913319at2"/>
<dbReference type="EMBL" id="FWXV01000008">
    <property type="protein sequence ID" value="SMD22766.1"/>
    <property type="molecule type" value="Genomic_DNA"/>
</dbReference>
<evidence type="ECO:0000256" key="2">
    <source>
        <dbReference type="SAM" id="Phobius"/>
    </source>
</evidence>
<keyword evidence="2" id="KW-0472">Membrane</keyword>
<dbReference type="Proteomes" id="UP000192674">
    <property type="component" value="Unassembled WGS sequence"/>
</dbReference>
<proteinExistence type="predicted"/>
<organism evidence="3 4">
    <name type="scientific">Kibdelosporangium aridum</name>
    <dbReference type="NCBI Taxonomy" id="2030"/>
    <lineage>
        <taxon>Bacteria</taxon>
        <taxon>Bacillati</taxon>
        <taxon>Actinomycetota</taxon>
        <taxon>Actinomycetes</taxon>
        <taxon>Pseudonocardiales</taxon>
        <taxon>Pseudonocardiaceae</taxon>
        <taxon>Kibdelosporangium</taxon>
    </lineage>
</organism>
<protein>
    <submittedName>
        <fullName evidence="3">Uncharacterized protein</fullName>
    </submittedName>
</protein>
<evidence type="ECO:0000313" key="3">
    <source>
        <dbReference type="EMBL" id="SMD22766.1"/>
    </source>
</evidence>
<keyword evidence="2" id="KW-0812">Transmembrane</keyword>
<dbReference type="RefSeq" id="WP_143446867.1">
    <property type="nucleotide sequence ID" value="NZ_FWXV01000008.1"/>
</dbReference>
<keyword evidence="2" id="KW-1133">Transmembrane helix</keyword>
<reference evidence="3 4" key="1">
    <citation type="submission" date="2017-04" db="EMBL/GenBank/DDBJ databases">
        <authorList>
            <person name="Afonso C.L."/>
            <person name="Miller P.J."/>
            <person name="Scott M.A."/>
            <person name="Spackman E."/>
            <person name="Goraichik I."/>
            <person name="Dimitrov K.M."/>
            <person name="Suarez D.L."/>
            <person name="Swayne D.E."/>
        </authorList>
    </citation>
    <scope>NUCLEOTIDE SEQUENCE [LARGE SCALE GENOMIC DNA]</scope>
    <source>
        <strain evidence="3 4">DSM 43828</strain>
    </source>
</reference>
<feature type="transmembrane region" description="Helical" evidence="2">
    <location>
        <begin position="47"/>
        <end position="69"/>
    </location>
</feature>
<evidence type="ECO:0000256" key="1">
    <source>
        <dbReference type="SAM" id="MobiDB-lite"/>
    </source>
</evidence>
<name>A0A1W2FM99_KIBAR</name>
<keyword evidence="4" id="KW-1185">Reference proteome</keyword>
<gene>
    <name evidence="3" type="ORF">SAMN05661093_07585</name>
</gene>
<accession>A0A1W2FM99</accession>
<feature type="region of interest" description="Disordered" evidence="1">
    <location>
        <begin position="71"/>
        <end position="105"/>
    </location>
</feature>
<sequence length="105" mass="11497">MTQLVGKPVSEWTHHAAERAHGINDDVRERIHLAGDALLGRRPRRNWLETVGILMLGIAVGVLVAFATLRRTPPPPEPAITDNEDEAPQPASAVPLETARANRSR</sequence>
<evidence type="ECO:0000313" key="4">
    <source>
        <dbReference type="Proteomes" id="UP000192674"/>
    </source>
</evidence>
<dbReference type="AlphaFoldDB" id="A0A1W2FM99"/>